<evidence type="ECO:0000313" key="4">
    <source>
        <dbReference type="EMBL" id="MBA8822960.1"/>
    </source>
</evidence>
<evidence type="ECO:0000256" key="1">
    <source>
        <dbReference type="ARBA" id="ARBA00022729"/>
    </source>
</evidence>
<keyword evidence="2" id="KW-0378">Hydrolase</keyword>
<evidence type="ECO:0000313" key="5">
    <source>
        <dbReference type="Proteomes" id="UP000569329"/>
    </source>
</evidence>
<protein>
    <submittedName>
        <fullName evidence="4">Phospholipase/carboxylesterase</fullName>
    </submittedName>
</protein>
<dbReference type="Pfam" id="PF02230">
    <property type="entry name" value="Abhydrolase_2"/>
    <property type="match status" value="1"/>
</dbReference>
<dbReference type="InterPro" id="IPR003140">
    <property type="entry name" value="PLipase/COase/thioEstase"/>
</dbReference>
<proteinExistence type="predicted"/>
<keyword evidence="1" id="KW-0732">Signal</keyword>
<reference evidence="4 5" key="1">
    <citation type="submission" date="2020-07" db="EMBL/GenBank/DDBJ databases">
        <title>Sequencing the genomes of 1000 actinobacteria strains.</title>
        <authorList>
            <person name="Klenk H.-P."/>
        </authorList>
    </citation>
    <scope>NUCLEOTIDE SEQUENCE [LARGE SCALE GENOMIC DNA]</scope>
    <source>
        <strain evidence="4 5">DSM 45975</strain>
    </source>
</reference>
<evidence type="ECO:0000256" key="2">
    <source>
        <dbReference type="ARBA" id="ARBA00022801"/>
    </source>
</evidence>
<organism evidence="4 5">
    <name type="scientific">Halosaccharopolyspora lacisalsi</name>
    <dbReference type="NCBI Taxonomy" id="1000566"/>
    <lineage>
        <taxon>Bacteria</taxon>
        <taxon>Bacillati</taxon>
        <taxon>Actinomycetota</taxon>
        <taxon>Actinomycetes</taxon>
        <taxon>Pseudonocardiales</taxon>
        <taxon>Pseudonocardiaceae</taxon>
        <taxon>Halosaccharopolyspora</taxon>
    </lineage>
</organism>
<dbReference type="AlphaFoldDB" id="A0A839DPP4"/>
<sequence length="208" mass="22369">MTELSLRHEFTPATRDAPVLLLLHGTGGTPGDLVDLGRQLSPDSAMLAPAGPVSENGAPRWFRREAEGVFDTEDVVARTHQLADFLGEAREHYGISTQRLVAVGFSNGANIAAALTLLRPDVLREAVLFAAMLPVPDPPRDDLTGSRVFLSNGQRDPMAPNQSVDELVSALRERGAGVSAHRHSGGHQIVADDVDRAWEWLHTSTASV</sequence>
<dbReference type="GO" id="GO:0016787">
    <property type="term" value="F:hydrolase activity"/>
    <property type="evidence" value="ECO:0007669"/>
    <property type="project" value="UniProtKB-KW"/>
</dbReference>
<dbReference type="Gene3D" id="3.40.50.1820">
    <property type="entry name" value="alpha/beta hydrolase"/>
    <property type="match status" value="1"/>
</dbReference>
<dbReference type="PANTHER" id="PTHR43037">
    <property type="entry name" value="UNNAMED PRODUCT-RELATED"/>
    <property type="match status" value="1"/>
</dbReference>
<name>A0A839DPP4_9PSEU</name>
<gene>
    <name evidence="4" type="ORF">FHX42_000289</name>
</gene>
<evidence type="ECO:0000259" key="3">
    <source>
        <dbReference type="Pfam" id="PF02230"/>
    </source>
</evidence>
<dbReference type="RefSeq" id="WP_182542328.1">
    <property type="nucleotide sequence ID" value="NZ_JACGWZ010000001.1"/>
</dbReference>
<comment type="caution">
    <text evidence="4">The sequence shown here is derived from an EMBL/GenBank/DDBJ whole genome shotgun (WGS) entry which is preliminary data.</text>
</comment>
<feature type="domain" description="Phospholipase/carboxylesterase/thioesterase" evidence="3">
    <location>
        <begin position="12"/>
        <end position="203"/>
    </location>
</feature>
<dbReference type="PANTHER" id="PTHR43037:SF5">
    <property type="entry name" value="FERULOYL ESTERASE"/>
    <property type="match status" value="1"/>
</dbReference>
<dbReference type="EMBL" id="JACGWZ010000001">
    <property type="protein sequence ID" value="MBA8822960.1"/>
    <property type="molecule type" value="Genomic_DNA"/>
</dbReference>
<keyword evidence="5" id="KW-1185">Reference proteome</keyword>
<dbReference type="InterPro" id="IPR029058">
    <property type="entry name" value="AB_hydrolase_fold"/>
</dbReference>
<dbReference type="SUPFAM" id="SSF53474">
    <property type="entry name" value="alpha/beta-Hydrolases"/>
    <property type="match status" value="1"/>
</dbReference>
<accession>A0A839DPP4</accession>
<dbReference type="InterPro" id="IPR050955">
    <property type="entry name" value="Plant_Biomass_Hydrol_Est"/>
</dbReference>
<dbReference type="Proteomes" id="UP000569329">
    <property type="component" value="Unassembled WGS sequence"/>
</dbReference>